<evidence type="ECO:0000313" key="3">
    <source>
        <dbReference type="EMBL" id="PZQ45959.1"/>
    </source>
</evidence>
<sequence length="101" mass="10812">MKSTFKLMAIVSVASLLFGSQAFAGNSLGQQRLAERNAAYFKQNGIQHASVTWAASAAPSEPSSPHHRMGQRNAEYFSGNVSNVAGYQPAKEPAPSHPTKH</sequence>
<feature type="region of interest" description="Disordered" evidence="1">
    <location>
        <begin position="56"/>
        <end position="75"/>
    </location>
</feature>
<dbReference type="EMBL" id="QFQB01000035">
    <property type="protein sequence ID" value="PZQ45959.1"/>
    <property type="molecule type" value="Genomic_DNA"/>
</dbReference>
<reference evidence="3 4" key="1">
    <citation type="submission" date="2017-08" db="EMBL/GenBank/DDBJ databases">
        <title>Infants hospitalized years apart are colonized by the same room-sourced microbial strains.</title>
        <authorList>
            <person name="Brooks B."/>
            <person name="Olm M.R."/>
            <person name="Firek B.A."/>
            <person name="Baker R."/>
            <person name="Thomas B.C."/>
            <person name="Morowitz M.J."/>
            <person name="Banfield J.F."/>
        </authorList>
    </citation>
    <scope>NUCLEOTIDE SEQUENCE [LARGE SCALE GENOMIC DNA]</scope>
    <source>
        <strain evidence="3">S2_005_002_R2_29</strain>
    </source>
</reference>
<dbReference type="Proteomes" id="UP000249417">
    <property type="component" value="Unassembled WGS sequence"/>
</dbReference>
<dbReference type="AlphaFoldDB" id="A0A2W5N0P0"/>
<evidence type="ECO:0000256" key="2">
    <source>
        <dbReference type="SAM" id="SignalP"/>
    </source>
</evidence>
<keyword evidence="2" id="KW-0732">Signal</keyword>
<feature type="chain" id="PRO_5016170709" description="DUF4148 domain-containing protein" evidence="2">
    <location>
        <begin position="25"/>
        <end position="101"/>
    </location>
</feature>
<gene>
    <name evidence="3" type="ORF">DI551_06040</name>
</gene>
<name>A0A2W5N0P0_9BACT</name>
<evidence type="ECO:0000313" key="4">
    <source>
        <dbReference type="Proteomes" id="UP000249417"/>
    </source>
</evidence>
<proteinExistence type="predicted"/>
<evidence type="ECO:0000256" key="1">
    <source>
        <dbReference type="SAM" id="MobiDB-lite"/>
    </source>
</evidence>
<comment type="caution">
    <text evidence="3">The sequence shown here is derived from an EMBL/GenBank/DDBJ whole genome shotgun (WGS) entry which is preliminary data.</text>
</comment>
<feature type="signal peptide" evidence="2">
    <location>
        <begin position="1"/>
        <end position="24"/>
    </location>
</feature>
<accession>A0A2W5N0P0</accession>
<organism evidence="3 4">
    <name type="scientific">Micavibrio aeruginosavorus</name>
    <dbReference type="NCBI Taxonomy" id="349221"/>
    <lineage>
        <taxon>Bacteria</taxon>
        <taxon>Pseudomonadati</taxon>
        <taxon>Bdellovibrionota</taxon>
        <taxon>Bdellovibrionia</taxon>
        <taxon>Bdellovibrionales</taxon>
        <taxon>Pseudobdellovibrionaceae</taxon>
        <taxon>Micavibrio</taxon>
    </lineage>
</organism>
<evidence type="ECO:0008006" key="5">
    <source>
        <dbReference type="Google" id="ProtNLM"/>
    </source>
</evidence>
<protein>
    <recommendedName>
        <fullName evidence="5">DUF4148 domain-containing protein</fullName>
    </recommendedName>
</protein>